<comment type="caution">
    <text evidence="1">The sequence shown here is derived from an EMBL/GenBank/DDBJ whole genome shotgun (WGS) entry which is preliminary data.</text>
</comment>
<evidence type="ECO:0000313" key="1">
    <source>
        <dbReference type="EMBL" id="KAI4339830.1"/>
    </source>
</evidence>
<dbReference type="Proteomes" id="UP001057402">
    <property type="component" value="Chromosome 7"/>
</dbReference>
<organism evidence="1 2">
    <name type="scientific">Melastoma candidum</name>
    <dbReference type="NCBI Taxonomy" id="119954"/>
    <lineage>
        <taxon>Eukaryota</taxon>
        <taxon>Viridiplantae</taxon>
        <taxon>Streptophyta</taxon>
        <taxon>Embryophyta</taxon>
        <taxon>Tracheophyta</taxon>
        <taxon>Spermatophyta</taxon>
        <taxon>Magnoliopsida</taxon>
        <taxon>eudicotyledons</taxon>
        <taxon>Gunneridae</taxon>
        <taxon>Pentapetalae</taxon>
        <taxon>rosids</taxon>
        <taxon>malvids</taxon>
        <taxon>Myrtales</taxon>
        <taxon>Melastomataceae</taxon>
        <taxon>Melastomatoideae</taxon>
        <taxon>Melastomateae</taxon>
        <taxon>Melastoma</taxon>
    </lineage>
</organism>
<keyword evidence="2" id="KW-1185">Reference proteome</keyword>
<evidence type="ECO:0000313" key="2">
    <source>
        <dbReference type="Proteomes" id="UP001057402"/>
    </source>
</evidence>
<gene>
    <name evidence="1" type="ORF">MLD38_024730</name>
</gene>
<name>A0ACB9P004_9MYRT</name>
<dbReference type="EMBL" id="CM042886">
    <property type="protein sequence ID" value="KAI4339830.1"/>
    <property type="molecule type" value="Genomic_DNA"/>
</dbReference>
<protein>
    <submittedName>
        <fullName evidence="1">Uncharacterized protein</fullName>
    </submittedName>
</protein>
<proteinExistence type="predicted"/>
<accession>A0ACB9P004</accession>
<sequence>MKTEMELLLQQHHPPLFLCEEKLDHETGPLEFGHGPRVYGSAVPPPPPPPPTMPDQDSLWDPQELPSLLSKQEMSNHLYGRGLDRAPPRSLEARDFAVDWIMKVHAFFSFSAPTAVLAVDILDRFLNLFIGSLEDVFPWMTQLTAVACLSLAAKVEETRVPLLLDFQVEGSHYVFEAKTIQRMEVVVLSSLQWRMNPVTPLSFLDFALRRFGFKDIGLCWAFRSRFEKLLLSVLPDCRSMGYIPSVLAAAIMLHILAALKLDLDVIGILGADKEYVHECYKFVWDSTSRSRRLRPNKRKFGWSSSSLPVSGSSSSSSPSGVMEMWCSSSSDSSDNSCAAPRGGGTYLPEPNRRRFQSPPH</sequence>
<reference evidence="2" key="1">
    <citation type="journal article" date="2023" name="Front. Plant Sci.">
        <title>Chromosomal-level genome assembly of Melastoma candidum provides insights into trichome evolution.</title>
        <authorList>
            <person name="Zhong Y."/>
            <person name="Wu W."/>
            <person name="Sun C."/>
            <person name="Zou P."/>
            <person name="Liu Y."/>
            <person name="Dai S."/>
            <person name="Zhou R."/>
        </authorList>
    </citation>
    <scope>NUCLEOTIDE SEQUENCE [LARGE SCALE GENOMIC DNA]</scope>
</reference>